<dbReference type="SUPFAM" id="SSF58104">
    <property type="entry name" value="Methyl-accepting chemotaxis protein (MCP) signaling domain"/>
    <property type="match status" value="1"/>
</dbReference>
<evidence type="ECO:0000256" key="2">
    <source>
        <dbReference type="ARBA" id="ARBA00029447"/>
    </source>
</evidence>
<dbReference type="PROSITE" id="PS50885">
    <property type="entry name" value="HAMP"/>
    <property type="match status" value="1"/>
</dbReference>
<keyword evidence="4" id="KW-0812">Transmembrane</keyword>
<dbReference type="PANTHER" id="PTHR32089:SF112">
    <property type="entry name" value="LYSOZYME-LIKE PROTEIN-RELATED"/>
    <property type="match status" value="1"/>
</dbReference>
<accession>A0A212JDI3</accession>
<evidence type="ECO:0000259" key="6">
    <source>
        <dbReference type="PROSITE" id="PS50885"/>
    </source>
</evidence>
<feature type="domain" description="HAMP" evidence="6">
    <location>
        <begin position="213"/>
        <end position="266"/>
    </location>
</feature>
<dbReference type="CDD" id="cd06225">
    <property type="entry name" value="HAMP"/>
    <property type="match status" value="1"/>
</dbReference>
<dbReference type="EMBL" id="FLUO01000001">
    <property type="protein sequence ID" value="SBV97452.1"/>
    <property type="molecule type" value="Genomic_DNA"/>
</dbReference>
<dbReference type="SMART" id="SM00304">
    <property type="entry name" value="HAMP"/>
    <property type="match status" value="1"/>
</dbReference>
<dbReference type="Pfam" id="PF00672">
    <property type="entry name" value="HAMP"/>
    <property type="match status" value="1"/>
</dbReference>
<dbReference type="AlphaFoldDB" id="A0A212JDI3"/>
<feature type="domain" description="Methyl-accepting transducer" evidence="5">
    <location>
        <begin position="306"/>
        <end position="542"/>
    </location>
</feature>
<dbReference type="InterPro" id="IPR004089">
    <property type="entry name" value="MCPsignal_dom"/>
</dbReference>
<sequence>MIRFDDLGLGRKLLLVFSVVCALVTLLGGTAMVEVRRLGGSTDILSEHWMPTLDAVRELQYALAAQRTVEYALATADDRAERAAMADRRAALLAQTDEILPRIERNLVSEDAKRSFAKLKADHAAYLKGVVKVVAAAERGDTAAAREDLKSGTRALSDTMTASLDALAELIKTRAAEAGAEADAIARTAFTVIGAVMAAVFAVALASGIALKRGVATPTLAMTAAMKRLAEGDHGVEIPAHGRKDEVGAMAEAVEVFKANAIRAERLAAEQEAARAVREKRATAIETLTRDFDARMMEMLSVVTAACTEMDGTAQSLSATAEQTDRQATAVAAASEQASTSVQTVASAAEELSASIAEIGRQVDHAKTVSHAATSEADRADALVQGLAEGSQRIGEVIGLITDIASQTNLLALNATIEAARAGEMGKGFAVVAGEVKTLANQTARATEDIAAQIGTVQGATGEVVTAIREVIGRISEIADVNAAIAAAVEQQTAAAAEIARNVQQVAAGTGEISSTTVGVSEAAAETGAASRQVLSASQSLSREAEQLRTVVEGFLGGVRAA</sequence>
<comment type="similarity">
    <text evidence="2">Belongs to the methyl-accepting chemotaxis (MCP) protein family.</text>
</comment>
<dbReference type="PANTHER" id="PTHR32089">
    <property type="entry name" value="METHYL-ACCEPTING CHEMOTAXIS PROTEIN MCPB"/>
    <property type="match status" value="1"/>
</dbReference>
<dbReference type="GO" id="GO:0016020">
    <property type="term" value="C:membrane"/>
    <property type="evidence" value="ECO:0007669"/>
    <property type="project" value="InterPro"/>
</dbReference>
<dbReference type="PRINTS" id="PR00260">
    <property type="entry name" value="CHEMTRNSDUCR"/>
</dbReference>
<evidence type="ECO:0000313" key="7">
    <source>
        <dbReference type="EMBL" id="SBV97452.1"/>
    </source>
</evidence>
<evidence type="ECO:0000256" key="1">
    <source>
        <dbReference type="ARBA" id="ARBA00023224"/>
    </source>
</evidence>
<dbReference type="InterPro" id="IPR003660">
    <property type="entry name" value="HAMP_dom"/>
</dbReference>
<name>A0A212JDI3_9PROT</name>
<dbReference type="GO" id="GO:0007165">
    <property type="term" value="P:signal transduction"/>
    <property type="evidence" value="ECO:0007669"/>
    <property type="project" value="UniProtKB-KW"/>
</dbReference>
<dbReference type="InterPro" id="IPR004090">
    <property type="entry name" value="Chemotax_Me-accpt_rcpt"/>
</dbReference>
<protein>
    <submittedName>
        <fullName evidence="7">Methyl-accepting chemotaxis sensory transducer</fullName>
    </submittedName>
</protein>
<evidence type="ECO:0000256" key="4">
    <source>
        <dbReference type="SAM" id="Phobius"/>
    </source>
</evidence>
<keyword evidence="4" id="KW-0472">Membrane</keyword>
<evidence type="ECO:0000256" key="3">
    <source>
        <dbReference type="PROSITE-ProRule" id="PRU00284"/>
    </source>
</evidence>
<dbReference type="PROSITE" id="PS50111">
    <property type="entry name" value="CHEMOTAXIS_TRANSDUC_2"/>
    <property type="match status" value="1"/>
</dbReference>
<dbReference type="Gene3D" id="1.10.8.500">
    <property type="entry name" value="HAMP domain in histidine kinase"/>
    <property type="match status" value="1"/>
</dbReference>
<evidence type="ECO:0000259" key="5">
    <source>
        <dbReference type="PROSITE" id="PS50111"/>
    </source>
</evidence>
<reference evidence="7" key="1">
    <citation type="submission" date="2016-04" db="EMBL/GenBank/DDBJ databases">
        <authorList>
            <person name="Evans L.H."/>
            <person name="Alamgir A."/>
            <person name="Owens N."/>
            <person name="Weber N.D."/>
            <person name="Virtaneva K."/>
            <person name="Barbian K."/>
            <person name="Babar A."/>
            <person name="Rosenke K."/>
        </authorList>
    </citation>
    <scope>NUCLEOTIDE SEQUENCE</scope>
    <source>
        <strain evidence="7">86</strain>
    </source>
</reference>
<proteinExistence type="inferred from homology"/>
<gene>
    <name evidence="7" type="ORF">KL86APRO_10886</name>
</gene>
<dbReference type="GO" id="GO:0004888">
    <property type="term" value="F:transmembrane signaling receptor activity"/>
    <property type="evidence" value="ECO:0007669"/>
    <property type="project" value="InterPro"/>
</dbReference>
<dbReference type="Pfam" id="PF00015">
    <property type="entry name" value="MCPsignal"/>
    <property type="match status" value="1"/>
</dbReference>
<keyword evidence="1 3" id="KW-0807">Transducer</keyword>
<keyword evidence="4" id="KW-1133">Transmembrane helix</keyword>
<dbReference type="SMART" id="SM00283">
    <property type="entry name" value="MA"/>
    <property type="match status" value="1"/>
</dbReference>
<dbReference type="GO" id="GO:0006935">
    <property type="term" value="P:chemotaxis"/>
    <property type="evidence" value="ECO:0007669"/>
    <property type="project" value="InterPro"/>
</dbReference>
<feature type="transmembrane region" description="Helical" evidence="4">
    <location>
        <begin position="13"/>
        <end position="33"/>
    </location>
</feature>
<dbReference type="Pfam" id="PF12729">
    <property type="entry name" value="4HB_MCP_1"/>
    <property type="match status" value="1"/>
</dbReference>
<dbReference type="InterPro" id="IPR024478">
    <property type="entry name" value="HlyB_4HB_MCP"/>
</dbReference>
<dbReference type="Gene3D" id="1.10.287.950">
    <property type="entry name" value="Methyl-accepting chemotaxis protein"/>
    <property type="match status" value="1"/>
</dbReference>
<organism evidence="7">
    <name type="scientific">uncultured Alphaproteobacteria bacterium</name>
    <dbReference type="NCBI Taxonomy" id="91750"/>
    <lineage>
        <taxon>Bacteria</taxon>
        <taxon>Pseudomonadati</taxon>
        <taxon>Pseudomonadota</taxon>
        <taxon>Alphaproteobacteria</taxon>
        <taxon>environmental samples</taxon>
    </lineage>
</organism>